<evidence type="ECO:0000256" key="1">
    <source>
        <dbReference type="SAM" id="Coils"/>
    </source>
</evidence>
<dbReference type="Proteomes" id="UP000789595">
    <property type="component" value="Unassembled WGS sequence"/>
</dbReference>
<dbReference type="AlphaFoldDB" id="A0A8J2SL10"/>
<evidence type="ECO:0000256" key="2">
    <source>
        <dbReference type="SAM" id="MobiDB-lite"/>
    </source>
</evidence>
<feature type="compositionally biased region" description="Basic and acidic residues" evidence="2">
    <location>
        <begin position="169"/>
        <end position="179"/>
    </location>
</feature>
<feature type="coiled-coil region" evidence="1">
    <location>
        <begin position="223"/>
        <end position="291"/>
    </location>
</feature>
<feature type="region of interest" description="Disordered" evidence="2">
    <location>
        <begin position="169"/>
        <end position="192"/>
    </location>
</feature>
<keyword evidence="4" id="KW-1185">Reference proteome</keyword>
<keyword evidence="1" id="KW-0175">Coiled coil</keyword>
<protein>
    <submittedName>
        <fullName evidence="3">Uncharacterized protein</fullName>
    </submittedName>
</protein>
<name>A0A8J2SL10_9STRA</name>
<evidence type="ECO:0000313" key="4">
    <source>
        <dbReference type="Proteomes" id="UP000789595"/>
    </source>
</evidence>
<comment type="caution">
    <text evidence="3">The sequence shown here is derived from an EMBL/GenBank/DDBJ whole genome shotgun (WGS) entry which is preliminary data.</text>
</comment>
<organism evidence="3 4">
    <name type="scientific">Pelagomonas calceolata</name>
    <dbReference type="NCBI Taxonomy" id="35677"/>
    <lineage>
        <taxon>Eukaryota</taxon>
        <taxon>Sar</taxon>
        <taxon>Stramenopiles</taxon>
        <taxon>Ochrophyta</taxon>
        <taxon>Pelagophyceae</taxon>
        <taxon>Pelagomonadales</taxon>
        <taxon>Pelagomonadaceae</taxon>
        <taxon>Pelagomonas</taxon>
    </lineage>
</organism>
<gene>
    <name evidence="3" type="ORF">PECAL_3P23360</name>
</gene>
<dbReference type="EMBL" id="CAKKNE010000003">
    <property type="protein sequence ID" value="CAH0372348.1"/>
    <property type="molecule type" value="Genomic_DNA"/>
</dbReference>
<evidence type="ECO:0000313" key="3">
    <source>
        <dbReference type="EMBL" id="CAH0372348.1"/>
    </source>
</evidence>
<proteinExistence type="predicted"/>
<accession>A0A8J2SL10</accession>
<feature type="region of interest" description="Disordered" evidence="2">
    <location>
        <begin position="328"/>
        <end position="357"/>
    </location>
</feature>
<sequence>MEDTPPSSTTPALRGFDIGADRRSVARVKGGTYEGVVQEKDDFSWEPRRWSIRPARLLYAYAPNSNEPSVIYDVDAFPRTELNKEVAWEGAVRARFRDGDELLRFKRGLEEADCSKWRRRADASEAKAAAYEALAAQHRRRFVEAEAARDAAAQNVRLESERADELEAALHDARDDDAPRSSTRARPREASKAIARARDDIVDDARAASAANDARLVEALADVRAAHEERDATRRRCEAAEESRRDLEARLADFTVNGRGGEELQRCKKERKVLIRAVRELRRRVRKLREADRKADAVSAYWGSGQEPVVASTQRADDDWIEVYLKELHVSDDEDEAPPAPPPSLPRDGDAFDAAAAAARDTAAAAARFVRARLPAPSPTTREPRVEAI</sequence>
<reference evidence="3" key="1">
    <citation type="submission" date="2021-11" db="EMBL/GenBank/DDBJ databases">
        <authorList>
            <consortium name="Genoscope - CEA"/>
            <person name="William W."/>
        </authorList>
    </citation>
    <scope>NUCLEOTIDE SEQUENCE</scope>
</reference>